<reference evidence="2" key="1">
    <citation type="journal article" date="2012" name="Proc. Natl. Acad. Sci. U.S.A.">
        <title>Genome sequence of the button mushroom Agaricus bisporus reveals mechanisms governing adaptation to a humic-rich ecological niche.</title>
        <authorList>
            <person name="Morin E."/>
            <person name="Kohler A."/>
            <person name="Baker A.R."/>
            <person name="Foulongne-Oriol M."/>
            <person name="Lombard V."/>
            <person name="Nagy L.G."/>
            <person name="Ohm R.A."/>
            <person name="Patyshakuliyeva A."/>
            <person name="Brun A."/>
            <person name="Aerts A.L."/>
            <person name="Bailey A.M."/>
            <person name="Billette C."/>
            <person name="Coutinho P.M."/>
            <person name="Deakin G."/>
            <person name="Doddapaneni H."/>
            <person name="Floudas D."/>
            <person name="Grimwood J."/>
            <person name="Hilden K."/>
            <person name="Kuees U."/>
            <person name="LaButti K.M."/>
            <person name="Lapidus A."/>
            <person name="Lindquist E.A."/>
            <person name="Lucas S.M."/>
            <person name="Murat C."/>
            <person name="Riley R.W."/>
            <person name="Salamov A.A."/>
            <person name="Schmutz J."/>
            <person name="Subramanian V."/>
            <person name="Woesten H.A.B."/>
            <person name="Xu J."/>
            <person name="Eastwood D.C."/>
            <person name="Foster G.D."/>
            <person name="Sonnenberg A.S."/>
            <person name="Cullen D."/>
            <person name="de Vries R.P."/>
            <person name="Lundell T."/>
            <person name="Hibbett D.S."/>
            <person name="Henrissat B."/>
            <person name="Burton K.S."/>
            <person name="Kerrigan R.W."/>
            <person name="Challen M.P."/>
            <person name="Grigoriev I.V."/>
            <person name="Martin F."/>
        </authorList>
    </citation>
    <scope>NUCLEOTIDE SEQUENCE [LARGE SCALE GENOMIC DNA]</scope>
    <source>
        <strain evidence="2">JB137-S8 / ATCC MYA-4627 / FGSC 10392</strain>
    </source>
</reference>
<keyword evidence="2" id="KW-1185">Reference proteome</keyword>
<evidence type="ECO:0000313" key="2">
    <source>
        <dbReference type="Proteomes" id="UP000008493"/>
    </source>
</evidence>
<dbReference type="eggNOG" id="ENOG502S1AX">
    <property type="taxonomic scope" value="Eukaryota"/>
</dbReference>
<dbReference type="InParanoid" id="K5WUU6"/>
<dbReference type="RefSeq" id="XP_007329954.1">
    <property type="nucleotide sequence ID" value="XM_007329892.1"/>
</dbReference>
<dbReference type="HOGENOM" id="CLU_032494_2_0_1"/>
<accession>K5WUU6</accession>
<dbReference type="KEGG" id="abp:AGABI1DRAFT113814"/>
<organism evidence="1 2">
    <name type="scientific">Agaricus bisporus var. burnettii (strain JB137-S8 / ATCC MYA-4627 / FGSC 10392)</name>
    <name type="common">White button mushroom</name>
    <dbReference type="NCBI Taxonomy" id="597362"/>
    <lineage>
        <taxon>Eukaryota</taxon>
        <taxon>Fungi</taxon>
        <taxon>Dikarya</taxon>
        <taxon>Basidiomycota</taxon>
        <taxon>Agaricomycotina</taxon>
        <taxon>Agaricomycetes</taxon>
        <taxon>Agaricomycetidae</taxon>
        <taxon>Agaricales</taxon>
        <taxon>Agaricineae</taxon>
        <taxon>Agaricaceae</taxon>
        <taxon>Agaricus</taxon>
    </lineage>
</organism>
<dbReference type="OrthoDB" id="4708870at2759"/>
<proteinExistence type="predicted"/>
<dbReference type="Proteomes" id="UP000008493">
    <property type="component" value="Unassembled WGS sequence"/>
</dbReference>
<dbReference type="GeneID" id="18824118"/>
<protein>
    <submittedName>
        <fullName evidence="1">Uncharacterized protein</fullName>
    </submittedName>
</protein>
<sequence>MGGNAFGSVLSPTSFPRLPTAVYNMLKARLLPVLEELYVHVGVPSEAPEKENYGDLDIVVCLPRQQATPAQNPSNSLETREDEDIPAVNVPHELVISRLRAQYSNPMDGNRTSNFAIAIPSGEWAQCGPLEGEEETRAREEAGSSGIFYQVDVNVCASKDEWERTIFFNSFGDLGMIIGLLVNNAGLHFSNKGLKYPDNPNPPIVLSESFEEIFYFFGWSMEEWKQGFDTQLACYEWAIKNKFFDSSHFRPGAKKRKPGRTMYFGFIEWAGNLSQSPNNTRAAGAIPDAKEASLDFFNKRAVYEERREEQRHREFLKNVFSGHRVRDWAGLGNNWFGVKKIMDAVRERFGGEHNVRKFAVEEGEESLRKVVLEVQAELGIESPSESIKIGEDEGNIIV</sequence>
<evidence type="ECO:0000313" key="1">
    <source>
        <dbReference type="EMBL" id="EKM79226.1"/>
    </source>
</evidence>
<dbReference type="OMA" id="FDWRAAK"/>
<gene>
    <name evidence="1" type="ORF">AGABI1DRAFT_113814</name>
</gene>
<dbReference type="AlphaFoldDB" id="K5WUU6"/>
<dbReference type="EMBL" id="JH971390">
    <property type="protein sequence ID" value="EKM79226.1"/>
    <property type="molecule type" value="Genomic_DNA"/>
</dbReference>
<name>K5WUU6_AGABU</name>